<feature type="transmembrane region" description="Helical" evidence="12">
    <location>
        <begin position="184"/>
        <end position="201"/>
    </location>
</feature>
<evidence type="ECO:0000256" key="3">
    <source>
        <dbReference type="ARBA" id="ARBA00022516"/>
    </source>
</evidence>
<evidence type="ECO:0000256" key="8">
    <source>
        <dbReference type="ARBA" id="ARBA00023098"/>
    </source>
</evidence>
<evidence type="ECO:0000256" key="11">
    <source>
        <dbReference type="ARBA" id="ARBA00047375"/>
    </source>
</evidence>
<dbReference type="EC" id="2.3.1.199" evidence="12"/>
<dbReference type="GO" id="GO:0042761">
    <property type="term" value="P:very long-chain fatty acid biosynthetic process"/>
    <property type="evidence" value="ECO:0007669"/>
    <property type="project" value="TreeGrafter"/>
</dbReference>
<evidence type="ECO:0000256" key="6">
    <source>
        <dbReference type="ARBA" id="ARBA00022832"/>
    </source>
</evidence>
<dbReference type="GO" id="GO:0009922">
    <property type="term" value="F:fatty acid elongase activity"/>
    <property type="evidence" value="ECO:0007669"/>
    <property type="project" value="UniProtKB-EC"/>
</dbReference>
<keyword evidence="5 12" id="KW-0812">Transmembrane</keyword>
<organism evidence="13 14">
    <name type="scientific">Branchiostoma lanceolatum</name>
    <name type="common">Common lancelet</name>
    <name type="synonym">Amphioxus lanceolatum</name>
    <dbReference type="NCBI Taxonomy" id="7740"/>
    <lineage>
        <taxon>Eukaryota</taxon>
        <taxon>Metazoa</taxon>
        <taxon>Chordata</taxon>
        <taxon>Cephalochordata</taxon>
        <taxon>Leptocardii</taxon>
        <taxon>Amphioxiformes</taxon>
        <taxon>Branchiostomatidae</taxon>
        <taxon>Branchiostoma</taxon>
    </lineage>
</organism>
<evidence type="ECO:0000256" key="7">
    <source>
        <dbReference type="ARBA" id="ARBA00022989"/>
    </source>
</evidence>
<keyword evidence="8 12" id="KW-0443">Lipid metabolism</keyword>
<evidence type="ECO:0000256" key="9">
    <source>
        <dbReference type="ARBA" id="ARBA00023136"/>
    </source>
</evidence>
<gene>
    <name evidence="13" type="primary">ELOVL5</name>
    <name evidence="13" type="ORF">BLAG_LOCUS8973</name>
</gene>
<feature type="transmembrane region" description="Helical" evidence="12">
    <location>
        <begin position="207"/>
        <end position="225"/>
    </location>
</feature>
<evidence type="ECO:0000256" key="12">
    <source>
        <dbReference type="RuleBase" id="RU361115"/>
    </source>
</evidence>
<keyword evidence="9 12" id="KW-0472">Membrane</keyword>
<keyword evidence="14" id="KW-1185">Reference proteome</keyword>
<evidence type="ECO:0000256" key="1">
    <source>
        <dbReference type="ARBA" id="ARBA00004141"/>
    </source>
</evidence>
<comment type="similarity">
    <text evidence="2 12">Belongs to the ELO family.</text>
</comment>
<dbReference type="PANTHER" id="PTHR11157">
    <property type="entry name" value="FATTY ACID ACYL TRANSFERASE-RELATED"/>
    <property type="match status" value="1"/>
</dbReference>
<evidence type="ECO:0000313" key="14">
    <source>
        <dbReference type="Proteomes" id="UP000838412"/>
    </source>
</evidence>
<dbReference type="GO" id="GO:0019367">
    <property type="term" value="P:fatty acid elongation, saturated fatty acid"/>
    <property type="evidence" value="ECO:0007669"/>
    <property type="project" value="TreeGrafter"/>
</dbReference>
<comment type="catalytic activity">
    <reaction evidence="11 12">
        <text>a very-long-chain acyl-CoA + malonyl-CoA + H(+) = a very-long-chain 3-oxoacyl-CoA + CO2 + CoA</text>
        <dbReference type="Rhea" id="RHEA:32727"/>
        <dbReference type="ChEBI" id="CHEBI:15378"/>
        <dbReference type="ChEBI" id="CHEBI:16526"/>
        <dbReference type="ChEBI" id="CHEBI:57287"/>
        <dbReference type="ChEBI" id="CHEBI:57384"/>
        <dbReference type="ChEBI" id="CHEBI:90725"/>
        <dbReference type="ChEBI" id="CHEBI:90736"/>
        <dbReference type="EC" id="2.3.1.199"/>
    </reaction>
</comment>
<dbReference type="EMBL" id="OV696700">
    <property type="protein sequence ID" value="CAH1247234.1"/>
    <property type="molecule type" value="Genomic_DNA"/>
</dbReference>
<dbReference type="GO" id="GO:0005789">
    <property type="term" value="C:endoplasmic reticulum membrane"/>
    <property type="evidence" value="ECO:0007669"/>
    <property type="project" value="TreeGrafter"/>
</dbReference>
<keyword evidence="4 12" id="KW-0808">Transferase</keyword>
<name>A0A8J9Z5A3_BRALA</name>
<accession>A0A8J9Z5A3</accession>
<comment type="subcellular location">
    <subcellularLocation>
        <location evidence="1">Membrane</location>
        <topology evidence="1">Multi-pass membrane protein</topology>
    </subcellularLocation>
</comment>
<protein>
    <recommendedName>
        <fullName evidence="12">Elongation of very long chain fatty acids protein</fullName>
        <ecNumber evidence="12">2.3.1.199</ecNumber>
    </recommendedName>
    <alternativeName>
        <fullName evidence="12">Very-long-chain 3-oxoacyl-CoA synthase</fullName>
    </alternativeName>
</protein>
<dbReference type="AlphaFoldDB" id="A0A8J9Z5A3"/>
<evidence type="ECO:0000256" key="4">
    <source>
        <dbReference type="ARBA" id="ARBA00022679"/>
    </source>
</evidence>
<proteinExistence type="inferred from homology"/>
<keyword evidence="3 12" id="KW-0444">Lipid biosynthesis</keyword>
<evidence type="ECO:0000313" key="13">
    <source>
        <dbReference type="EMBL" id="CAH1247234.1"/>
    </source>
</evidence>
<dbReference type="Proteomes" id="UP000838412">
    <property type="component" value="Chromosome 15"/>
</dbReference>
<dbReference type="GO" id="GO:0034625">
    <property type="term" value="P:fatty acid elongation, monounsaturated fatty acid"/>
    <property type="evidence" value="ECO:0007669"/>
    <property type="project" value="TreeGrafter"/>
</dbReference>
<dbReference type="OrthoDB" id="434092at2759"/>
<evidence type="ECO:0000256" key="5">
    <source>
        <dbReference type="ARBA" id="ARBA00022692"/>
    </source>
</evidence>
<dbReference type="GO" id="GO:0030148">
    <property type="term" value="P:sphingolipid biosynthetic process"/>
    <property type="evidence" value="ECO:0007669"/>
    <property type="project" value="TreeGrafter"/>
</dbReference>
<dbReference type="InterPro" id="IPR002076">
    <property type="entry name" value="ELO_fam"/>
</dbReference>
<feature type="transmembrane region" description="Helical" evidence="12">
    <location>
        <begin position="20"/>
        <end position="40"/>
    </location>
</feature>
<dbReference type="GO" id="GO:0034626">
    <property type="term" value="P:fatty acid elongation, polyunsaturated fatty acid"/>
    <property type="evidence" value="ECO:0007669"/>
    <property type="project" value="TreeGrafter"/>
</dbReference>
<evidence type="ECO:0000256" key="10">
    <source>
        <dbReference type="ARBA" id="ARBA00023160"/>
    </source>
</evidence>
<keyword evidence="6 12" id="KW-0276">Fatty acid metabolism</keyword>
<keyword evidence="10 12" id="KW-0275">Fatty acid biosynthesis</keyword>
<sequence length="241" mass="27809">MASVLLTPGVVRFAETLRSLKSTPVAVAYLCLVPLSIGWQKSTKPRSLRKTLVVYNLVCSVLSLYSFAAFAYGVFVSPSWFHKGEVNALKHVFLLYWVTKNLELWDTIFMVLRHRRRQMSFLHVYHHTSILLLSDFCYHHYPWAAMAVPLGLNSLVHVFLYLYYGLSAAFPDKPLTWKRRVTELQIVQFFIGLVHSSLGYLHHGFCVYGIAYGLSMVALFSNFYYRAYLQKRPVNHSKKTS</sequence>
<dbReference type="PANTHER" id="PTHR11157:SF134">
    <property type="entry name" value="ELONGATION OF FATTY ACIDS PROTEIN 1-RELATED"/>
    <property type="match status" value="1"/>
</dbReference>
<feature type="transmembrane region" description="Helical" evidence="12">
    <location>
        <begin position="147"/>
        <end position="164"/>
    </location>
</feature>
<evidence type="ECO:0000256" key="2">
    <source>
        <dbReference type="ARBA" id="ARBA00007263"/>
    </source>
</evidence>
<feature type="transmembrane region" description="Helical" evidence="12">
    <location>
        <begin position="52"/>
        <end position="74"/>
    </location>
</feature>
<keyword evidence="7 12" id="KW-1133">Transmembrane helix</keyword>
<dbReference type="Pfam" id="PF01151">
    <property type="entry name" value="ELO"/>
    <property type="match status" value="1"/>
</dbReference>
<reference evidence="13" key="1">
    <citation type="submission" date="2022-01" db="EMBL/GenBank/DDBJ databases">
        <authorList>
            <person name="Braso-Vives M."/>
        </authorList>
    </citation>
    <scope>NUCLEOTIDE SEQUENCE</scope>
</reference>